<dbReference type="Pfam" id="PF09969">
    <property type="entry name" value="DUF2203"/>
    <property type="match status" value="1"/>
</dbReference>
<dbReference type="AlphaFoldDB" id="A0A5C5WKQ4"/>
<evidence type="ECO:0000256" key="1">
    <source>
        <dbReference type="SAM" id="MobiDB-lite"/>
    </source>
</evidence>
<dbReference type="InterPro" id="IPR018699">
    <property type="entry name" value="DUF2203"/>
</dbReference>
<dbReference type="OrthoDB" id="9802910at2"/>
<protein>
    <recommendedName>
        <fullName evidence="4">DUF2203 domain-containing protein</fullName>
    </recommendedName>
</protein>
<organism evidence="2 3">
    <name type="scientific">Rubripirellula amarantea</name>
    <dbReference type="NCBI Taxonomy" id="2527999"/>
    <lineage>
        <taxon>Bacteria</taxon>
        <taxon>Pseudomonadati</taxon>
        <taxon>Planctomycetota</taxon>
        <taxon>Planctomycetia</taxon>
        <taxon>Pirellulales</taxon>
        <taxon>Pirellulaceae</taxon>
        <taxon>Rubripirellula</taxon>
    </lineage>
</organism>
<keyword evidence="3" id="KW-1185">Reference proteome</keyword>
<dbReference type="RefSeq" id="WP_146516440.1">
    <property type="nucleotide sequence ID" value="NZ_SJPI01000002.1"/>
</dbReference>
<dbReference type="Proteomes" id="UP000316598">
    <property type="component" value="Unassembled WGS sequence"/>
</dbReference>
<reference evidence="2 3" key="1">
    <citation type="submission" date="2019-02" db="EMBL/GenBank/DDBJ databases">
        <title>Deep-cultivation of Planctomycetes and their phenomic and genomic characterization uncovers novel biology.</title>
        <authorList>
            <person name="Wiegand S."/>
            <person name="Jogler M."/>
            <person name="Boedeker C."/>
            <person name="Pinto D."/>
            <person name="Vollmers J."/>
            <person name="Rivas-Marin E."/>
            <person name="Kohn T."/>
            <person name="Peeters S.H."/>
            <person name="Heuer A."/>
            <person name="Rast P."/>
            <person name="Oberbeckmann S."/>
            <person name="Bunk B."/>
            <person name="Jeske O."/>
            <person name="Meyerdierks A."/>
            <person name="Storesund J.E."/>
            <person name="Kallscheuer N."/>
            <person name="Luecker S."/>
            <person name="Lage O.M."/>
            <person name="Pohl T."/>
            <person name="Merkel B.J."/>
            <person name="Hornburger P."/>
            <person name="Mueller R.-W."/>
            <person name="Bruemmer F."/>
            <person name="Labrenz M."/>
            <person name="Spormann A.M."/>
            <person name="Op Den Camp H."/>
            <person name="Overmann J."/>
            <person name="Amann R."/>
            <person name="Jetten M.S.M."/>
            <person name="Mascher T."/>
            <person name="Medema M.H."/>
            <person name="Devos D.P."/>
            <person name="Kaster A.-K."/>
            <person name="Ovreas L."/>
            <person name="Rohde M."/>
            <person name="Galperin M.Y."/>
            <person name="Jogler C."/>
        </authorList>
    </citation>
    <scope>NUCLEOTIDE SEQUENCE [LARGE SCALE GENOMIC DNA]</scope>
    <source>
        <strain evidence="2 3">Pla22</strain>
    </source>
</reference>
<evidence type="ECO:0000313" key="2">
    <source>
        <dbReference type="EMBL" id="TWT51376.1"/>
    </source>
</evidence>
<gene>
    <name evidence="2" type="ORF">Pla22_41530</name>
</gene>
<feature type="region of interest" description="Disordered" evidence="1">
    <location>
        <begin position="1"/>
        <end position="21"/>
    </location>
</feature>
<sequence>MVRAIDNDESGPVTSSHPIYTPSAATQTLPFVRSVVRDLLKLRETIDAQRKQLKVVDKLPETISQPEYEDELSDMRRSLRADEDRLNACLQELRSLGVETKDPFDGHVDFPAMLNRRPIRLCWEPEDETVSYWHEINENSDQRKKIDHAMLTALAT</sequence>
<name>A0A5C5WKQ4_9BACT</name>
<proteinExistence type="predicted"/>
<evidence type="ECO:0008006" key="4">
    <source>
        <dbReference type="Google" id="ProtNLM"/>
    </source>
</evidence>
<feature type="compositionally biased region" description="Polar residues" evidence="1">
    <location>
        <begin position="12"/>
        <end position="21"/>
    </location>
</feature>
<dbReference type="EMBL" id="SJPI01000002">
    <property type="protein sequence ID" value="TWT51376.1"/>
    <property type="molecule type" value="Genomic_DNA"/>
</dbReference>
<accession>A0A5C5WKQ4</accession>
<comment type="caution">
    <text evidence="2">The sequence shown here is derived from an EMBL/GenBank/DDBJ whole genome shotgun (WGS) entry which is preliminary data.</text>
</comment>
<evidence type="ECO:0000313" key="3">
    <source>
        <dbReference type="Proteomes" id="UP000316598"/>
    </source>
</evidence>